<protein>
    <submittedName>
        <fullName evidence="1">Tetratricopeptide (TPR) repeat protein</fullName>
    </submittedName>
</protein>
<dbReference type="Proteomes" id="UP000520814">
    <property type="component" value="Unassembled WGS sequence"/>
</dbReference>
<organism evidence="1 2">
    <name type="scientific">Armatimonas rosea</name>
    <dbReference type="NCBI Taxonomy" id="685828"/>
    <lineage>
        <taxon>Bacteria</taxon>
        <taxon>Bacillati</taxon>
        <taxon>Armatimonadota</taxon>
        <taxon>Armatimonadia</taxon>
        <taxon>Armatimonadales</taxon>
        <taxon>Armatimonadaceae</taxon>
        <taxon>Armatimonas</taxon>
    </lineage>
</organism>
<evidence type="ECO:0000313" key="2">
    <source>
        <dbReference type="Proteomes" id="UP000520814"/>
    </source>
</evidence>
<dbReference type="AlphaFoldDB" id="A0A7W9SQD5"/>
<sequence length="161" mass="18405">MEFASWWGMMQLFHRPQPRVTVAQLLSWAEAQVARGVPRQAICQEWLQQHRCAGTPDLKSIYEQAERQLFGEMVARDLRGSELEKMRRTDEAIAEYEAIVADGFLGAHPYERLQALYLARGDYDSALRVSQARVRTLSLIRPPTPPSWDETPPLRLVAING</sequence>
<accession>A0A7W9SQD5</accession>
<reference evidence="1 2" key="1">
    <citation type="submission" date="2020-08" db="EMBL/GenBank/DDBJ databases">
        <title>Genomic Encyclopedia of Type Strains, Phase IV (KMG-IV): sequencing the most valuable type-strain genomes for metagenomic binning, comparative biology and taxonomic classification.</title>
        <authorList>
            <person name="Goeker M."/>
        </authorList>
    </citation>
    <scope>NUCLEOTIDE SEQUENCE [LARGE SCALE GENOMIC DNA]</scope>
    <source>
        <strain evidence="1 2">DSM 23562</strain>
    </source>
</reference>
<dbReference type="InterPro" id="IPR011990">
    <property type="entry name" value="TPR-like_helical_dom_sf"/>
</dbReference>
<gene>
    <name evidence="1" type="ORF">HNQ39_002691</name>
</gene>
<comment type="caution">
    <text evidence="1">The sequence shown here is derived from an EMBL/GenBank/DDBJ whole genome shotgun (WGS) entry which is preliminary data.</text>
</comment>
<evidence type="ECO:0000313" key="1">
    <source>
        <dbReference type="EMBL" id="MBB6050900.1"/>
    </source>
</evidence>
<keyword evidence="2" id="KW-1185">Reference proteome</keyword>
<dbReference type="RefSeq" id="WP_184196702.1">
    <property type="nucleotide sequence ID" value="NZ_JACHGW010000002.1"/>
</dbReference>
<dbReference type="SUPFAM" id="SSF48452">
    <property type="entry name" value="TPR-like"/>
    <property type="match status" value="1"/>
</dbReference>
<dbReference type="EMBL" id="JACHGW010000002">
    <property type="protein sequence ID" value="MBB6050900.1"/>
    <property type="molecule type" value="Genomic_DNA"/>
</dbReference>
<proteinExistence type="predicted"/>
<name>A0A7W9SQD5_ARMRO</name>